<dbReference type="InterPro" id="IPR013509">
    <property type="entry name" value="RNR_lsu_N"/>
</dbReference>
<protein>
    <recommendedName>
        <fullName evidence="2 10">Ribonucleoside-diphosphate reductase</fullName>
        <ecNumber evidence="2 10">1.17.4.1</ecNumber>
    </recommendedName>
</protein>
<dbReference type="SUPFAM" id="SSF52218">
    <property type="entry name" value="Flavoproteins"/>
    <property type="match status" value="1"/>
</dbReference>
<dbReference type="GO" id="GO:0004748">
    <property type="term" value="F:ribonucleoside-diphosphate reductase activity, thioredoxin disulfide as acceptor"/>
    <property type="evidence" value="ECO:0007669"/>
    <property type="project" value="UniProtKB-EC"/>
</dbReference>
<keyword evidence="6 10" id="KW-0560">Oxidoreductase</keyword>
<dbReference type="OrthoDB" id="9762933at2"/>
<dbReference type="InterPro" id="IPR000788">
    <property type="entry name" value="RNR_lg_C"/>
</dbReference>
<proteinExistence type="inferred from homology"/>
<dbReference type="SUPFAM" id="SSF48168">
    <property type="entry name" value="R1 subunit of ribonucleotide reductase, N-terminal domain"/>
    <property type="match status" value="1"/>
</dbReference>
<dbReference type="GO" id="GO:0005971">
    <property type="term" value="C:ribonucleoside-diphosphate reductase complex"/>
    <property type="evidence" value="ECO:0007669"/>
    <property type="project" value="TreeGrafter"/>
</dbReference>
<evidence type="ECO:0000256" key="10">
    <source>
        <dbReference type="RuleBase" id="RU003410"/>
    </source>
</evidence>
<evidence type="ECO:0000313" key="13">
    <source>
        <dbReference type="Proteomes" id="UP000037086"/>
    </source>
</evidence>
<comment type="similarity">
    <text evidence="1 10">Belongs to the ribonucleoside diphosphate reductase large chain family.</text>
</comment>
<keyword evidence="8" id="KW-1015">Disulfide bond</keyword>
<dbReference type="SUPFAM" id="SSF51998">
    <property type="entry name" value="PFL-like glycyl radical enzymes"/>
    <property type="match status" value="1"/>
</dbReference>
<keyword evidence="3" id="KW-0021">Allosteric enzyme</keyword>
<evidence type="ECO:0000256" key="6">
    <source>
        <dbReference type="ARBA" id="ARBA00023002"/>
    </source>
</evidence>
<evidence type="ECO:0000256" key="3">
    <source>
        <dbReference type="ARBA" id="ARBA00022533"/>
    </source>
</evidence>
<dbReference type="EMBL" id="JPSQ01000044">
    <property type="protein sequence ID" value="KND62589.1"/>
    <property type="molecule type" value="Genomic_DNA"/>
</dbReference>
<dbReference type="InterPro" id="IPR039718">
    <property type="entry name" value="Rrm1"/>
</dbReference>
<feature type="domain" description="Ribonucleotide reductase large subunit" evidence="11">
    <location>
        <begin position="681"/>
        <end position="703"/>
    </location>
</feature>
<keyword evidence="5" id="KW-0067">ATP-binding</keyword>
<dbReference type="GO" id="GO:0010181">
    <property type="term" value="F:FMN binding"/>
    <property type="evidence" value="ECO:0007669"/>
    <property type="project" value="InterPro"/>
</dbReference>
<feature type="non-terminal residue" evidence="12">
    <location>
        <position position="809"/>
    </location>
</feature>
<dbReference type="AlphaFoldDB" id="A0A0L0MKS9"/>
<evidence type="ECO:0000256" key="1">
    <source>
        <dbReference type="ARBA" id="ARBA00010406"/>
    </source>
</evidence>
<dbReference type="PANTHER" id="PTHR11573">
    <property type="entry name" value="RIBONUCLEOSIDE-DIPHOSPHATE REDUCTASE LARGE CHAIN"/>
    <property type="match status" value="1"/>
</dbReference>
<gene>
    <name evidence="12" type="primary">nrdA</name>
    <name evidence="12" type="ORF">AlmWB_02190</name>
</gene>
<sequence length="809" mass="93150">MKIVFDSSEKGNVYDFVKKLEHKYKIEEIKNFKNDEKDIFLVTKTIKFGEISEITESFLKKYFYLVIGIAVSGNKNFGKNFAKAGDLISEKFNIPLILKFEGKGFEEDVLFLKNWLEENEKIKRKNKKIPNWIILNNQILDEEGNIKNLQKDKEAIESFLNEEIKPKTKKFPSLKEKLNFLIENNFYEKNFLEKYNYKEIKKVFDIAYNEKFIFPSFIGAFKFYNGYSLKTRDKKEYLETYEDRLAINALYHASGNKELAINLIKNLIKQNFTPATPTLLNTGLKKRGEFVSCFLLEGGDSLNDISRIVEFSMQLSKIGGGVSINLSNLRAKGESIKEISNTCKGVIGVAKLLDYSFRYADQMGQRLGAGVAYLNVFHADIEDFLNSKKLNADEDIRLKTLSLGVVIPDKMIELARKKEKMAIFFPHTVFKAYGLNFADISIEMDKWYDVLLKNPDVRKKFIDPRRLLELIALLQGESGYPYIMFCDNVNRDNTSINKVKFSNLCTEILQPSITSHYAPYDKREMDEIGMDISCNLSSGHMGNMIKNKTIKETIFAAFEIMNSVSLKTNINYVPGIAKANRLNRSVGFGIMGHHGFIAEKLIEFGSEEDIELIDVFFSAVNYYSLLHSNLEAKKTGQKFYKFEESTYANGEYFKNRKAILPKKSKIKEIFEEIELPTDNDWLVLAENIKKYGLYNSHRLAVAPNGTIGYIMSATPSLTPIKQLVEERTYGNSKTYFPVPALKDFAFMYQTAYRMDKKKIIDVIATAQKHIDQGISFELCITSNTTTRELVKYYLYAHKKGIKTLYYTRT</sequence>
<dbReference type="Gene3D" id="3.20.70.20">
    <property type="match status" value="1"/>
</dbReference>
<dbReference type="InterPro" id="IPR029039">
    <property type="entry name" value="Flavoprotein-like_sf"/>
</dbReference>
<evidence type="ECO:0000256" key="8">
    <source>
        <dbReference type="ARBA" id="ARBA00023157"/>
    </source>
</evidence>
<keyword evidence="7 10" id="KW-0215">Deoxyribonucleotide synthesis</keyword>
<comment type="catalytic activity">
    <reaction evidence="9 10">
        <text>a 2'-deoxyribonucleoside 5'-diphosphate + [thioredoxin]-disulfide + H2O = a ribonucleoside 5'-diphosphate + [thioredoxin]-dithiol</text>
        <dbReference type="Rhea" id="RHEA:23252"/>
        <dbReference type="Rhea" id="RHEA-COMP:10698"/>
        <dbReference type="Rhea" id="RHEA-COMP:10700"/>
        <dbReference type="ChEBI" id="CHEBI:15377"/>
        <dbReference type="ChEBI" id="CHEBI:29950"/>
        <dbReference type="ChEBI" id="CHEBI:50058"/>
        <dbReference type="ChEBI" id="CHEBI:57930"/>
        <dbReference type="ChEBI" id="CHEBI:73316"/>
        <dbReference type="EC" id="1.17.4.1"/>
    </reaction>
</comment>
<evidence type="ECO:0000256" key="7">
    <source>
        <dbReference type="ARBA" id="ARBA00023116"/>
    </source>
</evidence>
<keyword evidence="13" id="KW-1185">Reference proteome</keyword>
<dbReference type="InterPro" id="IPR004465">
    <property type="entry name" value="RNR_NrdI"/>
</dbReference>
<dbReference type="Pfam" id="PF07972">
    <property type="entry name" value="Flavodoxin_NdrI"/>
    <property type="match status" value="1"/>
</dbReference>
<name>A0A0L0MKS9_9MOLU</name>
<dbReference type="GO" id="GO:0009263">
    <property type="term" value="P:deoxyribonucleotide biosynthetic process"/>
    <property type="evidence" value="ECO:0007669"/>
    <property type="project" value="UniProtKB-KW"/>
</dbReference>
<dbReference type="Pfam" id="PF00317">
    <property type="entry name" value="Ribonuc_red_lgN"/>
    <property type="match status" value="1"/>
</dbReference>
<comment type="caution">
    <text evidence="12">The sequence shown here is derived from an EMBL/GenBank/DDBJ whole genome shotgun (WGS) entry which is preliminary data.</text>
</comment>
<keyword evidence="4" id="KW-0547">Nucleotide-binding</keyword>
<dbReference type="InterPro" id="IPR013346">
    <property type="entry name" value="NrdE_NrdA_C"/>
</dbReference>
<dbReference type="PROSITE" id="PS00089">
    <property type="entry name" value="RIBORED_LARGE"/>
    <property type="match status" value="1"/>
</dbReference>
<evidence type="ECO:0000313" key="12">
    <source>
        <dbReference type="EMBL" id="KND62589.1"/>
    </source>
</evidence>
<dbReference type="Pfam" id="PF08343">
    <property type="entry name" value="RNR_N"/>
    <property type="match status" value="1"/>
</dbReference>
<dbReference type="UniPathway" id="UPA00326"/>
<evidence type="ECO:0000256" key="9">
    <source>
        <dbReference type="ARBA" id="ARBA00047754"/>
    </source>
</evidence>
<dbReference type="NCBIfam" id="TIGR04170">
    <property type="entry name" value="RNR_1b_NrdE"/>
    <property type="match status" value="1"/>
</dbReference>
<dbReference type="InterPro" id="IPR026459">
    <property type="entry name" value="RNR_1b_NrdE"/>
</dbReference>
<dbReference type="RefSeq" id="WP_050337264.1">
    <property type="nucleotide sequence ID" value="NZ_JPSQ01000044.1"/>
</dbReference>
<comment type="function">
    <text evidence="10">Provides the precursors necessary for DNA synthesis. Catalyzes the biosynthesis of deoxyribonucleotides from the corresponding ribonucleotides.</text>
</comment>
<accession>A0A0L0MKS9</accession>
<dbReference type="Gene3D" id="3.40.50.360">
    <property type="match status" value="1"/>
</dbReference>
<dbReference type="PRINTS" id="PR01183">
    <property type="entry name" value="RIBORDTASEM1"/>
</dbReference>
<dbReference type="Proteomes" id="UP000037086">
    <property type="component" value="Unassembled WGS sequence"/>
</dbReference>
<evidence type="ECO:0000256" key="5">
    <source>
        <dbReference type="ARBA" id="ARBA00022840"/>
    </source>
</evidence>
<dbReference type="NCBIfam" id="TIGR02506">
    <property type="entry name" value="NrdE_NrdA"/>
    <property type="match status" value="1"/>
</dbReference>
<dbReference type="PANTHER" id="PTHR11573:SF30">
    <property type="entry name" value="RIBONUCLEOSIDE-DIPHOSPHATE REDUCTASE 2 SUBUNIT ALPHA"/>
    <property type="match status" value="1"/>
</dbReference>
<dbReference type="InterPro" id="IPR008926">
    <property type="entry name" value="RNR_R1-su_N"/>
</dbReference>
<dbReference type="Gene3D" id="1.10.1650.20">
    <property type="match status" value="1"/>
</dbReference>
<evidence type="ECO:0000256" key="2">
    <source>
        <dbReference type="ARBA" id="ARBA00012274"/>
    </source>
</evidence>
<dbReference type="EC" id="1.17.4.1" evidence="2 10"/>
<dbReference type="Pfam" id="PF02867">
    <property type="entry name" value="Ribonuc_red_lgC"/>
    <property type="match status" value="1"/>
</dbReference>
<dbReference type="InterPro" id="IPR013554">
    <property type="entry name" value="RNR_N"/>
</dbReference>
<dbReference type="GO" id="GO:0005524">
    <property type="term" value="F:ATP binding"/>
    <property type="evidence" value="ECO:0007669"/>
    <property type="project" value="UniProtKB-KW"/>
</dbReference>
<reference evidence="12 13" key="1">
    <citation type="journal article" date="2015" name="BMC Microbiol.">
        <title>'Candidatus Phytoplasma phoenicium' associated with almond witches'-broom disease: from draft genome to genetic diversity among strain populations.</title>
        <authorList>
            <person name="Quaglino F."/>
            <person name="Kube M."/>
            <person name="Jawhari M."/>
            <person name="Abou-Jawdah Y."/>
            <person name="Siewert C."/>
            <person name="Choueiri E."/>
            <person name="Sobh H."/>
            <person name="Casati P."/>
            <person name="Tedeschi R."/>
            <person name="Molino Lova M."/>
            <person name="Alma A."/>
            <person name="Bianco P.A."/>
        </authorList>
    </citation>
    <scope>NUCLEOTIDE SEQUENCE [LARGE SCALE GENOMIC DNA]</scope>
    <source>
        <strain evidence="12 13">SA213</strain>
    </source>
</reference>
<organism evidence="12 13">
    <name type="scientific">Candidatus Phytoplasma phoenicium</name>
    <dbReference type="NCBI Taxonomy" id="198422"/>
    <lineage>
        <taxon>Bacteria</taxon>
        <taxon>Bacillati</taxon>
        <taxon>Mycoplasmatota</taxon>
        <taxon>Mollicutes</taxon>
        <taxon>Acholeplasmatales</taxon>
        <taxon>Acholeplasmataceae</taxon>
        <taxon>Candidatus Phytoplasma</taxon>
        <taxon>16SrIX (Pigeon pea witches'-broom group)</taxon>
    </lineage>
</organism>
<evidence type="ECO:0000256" key="4">
    <source>
        <dbReference type="ARBA" id="ARBA00022741"/>
    </source>
</evidence>
<evidence type="ECO:0000259" key="11">
    <source>
        <dbReference type="PROSITE" id="PS00089"/>
    </source>
</evidence>